<evidence type="ECO:0000313" key="2">
    <source>
        <dbReference type="Proteomes" id="UP000019763"/>
    </source>
</evidence>
<dbReference type="GO" id="GO:0005849">
    <property type="term" value="C:mRNA cleavage factor complex"/>
    <property type="evidence" value="ECO:0007669"/>
    <property type="project" value="InterPro"/>
</dbReference>
<dbReference type="EMBL" id="AFNH02000472">
    <property type="protein sequence ID" value="EZG68426.1"/>
    <property type="molecule type" value="Genomic_DNA"/>
</dbReference>
<name>A0A023B860_GRENI</name>
<dbReference type="GO" id="GO:0003729">
    <property type="term" value="F:mRNA binding"/>
    <property type="evidence" value="ECO:0007669"/>
    <property type="project" value="InterPro"/>
</dbReference>
<dbReference type="InterPro" id="IPR016706">
    <property type="entry name" value="Cleav_polyA_spec_factor_su5"/>
</dbReference>
<dbReference type="Pfam" id="PF13869">
    <property type="entry name" value="NUDIX_2"/>
    <property type="match status" value="1"/>
</dbReference>
<protein>
    <submittedName>
        <fullName evidence="1">Nucleotide hydrolase</fullName>
    </submittedName>
</protein>
<comment type="caution">
    <text evidence="1">The sequence shown here is derived from an EMBL/GenBank/DDBJ whole genome shotgun (WGS) entry which is preliminary data.</text>
</comment>
<dbReference type="Proteomes" id="UP000019763">
    <property type="component" value="Unassembled WGS sequence"/>
</dbReference>
<evidence type="ECO:0000313" key="1">
    <source>
        <dbReference type="EMBL" id="EZG68426.1"/>
    </source>
</evidence>
<organism evidence="1 2">
    <name type="scientific">Gregarina niphandrodes</name>
    <name type="common">Septate eugregarine</name>
    <dbReference type="NCBI Taxonomy" id="110365"/>
    <lineage>
        <taxon>Eukaryota</taxon>
        <taxon>Sar</taxon>
        <taxon>Alveolata</taxon>
        <taxon>Apicomplexa</taxon>
        <taxon>Conoidasida</taxon>
        <taxon>Gregarinasina</taxon>
        <taxon>Eugregarinorida</taxon>
        <taxon>Gregarinidae</taxon>
        <taxon>Gregarina</taxon>
    </lineage>
</organism>
<keyword evidence="2" id="KW-1185">Reference proteome</keyword>
<dbReference type="RefSeq" id="XP_011134580.1">
    <property type="nucleotide sequence ID" value="XM_011136278.1"/>
</dbReference>
<accession>A0A023B860</accession>
<keyword evidence="1" id="KW-0378">Hydrolase</keyword>
<dbReference type="GeneID" id="22912283"/>
<dbReference type="AlphaFoldDB" id="A0A023B860"/>
<dbReference type="PANTHER" id="PTHR13047">
    <property type="entry name" value="PRE-MRNA CLEAVAGE FACTOR IM, 25KD SUBUNIT"/>
    <property type="match status" value="1"/>
</dbReference>
<dbReference type="GO" id="GO:0031124">
    <property type="term" value="P:mRNA 3'-end processing"/>
    <property type="evidence" value="ECO:0007669"/>
    <property type="project" value="InterPro"/>
</dbReference>
<sequence length="193" mass="22042">MEDWSVFPQNWYDVSNESAATLIDLWPPTDMERRQEEYAKNGTRHTAVLVILAHRFLLPHLLVVKKEKSLGLLSIEIKPTQKSAEAQVTEYLSVIFTGGEVRLGELVGMAWVTGAANYDDPVPVLPVHCTRPREKISFYQVTLGHVGVFRLPERSHLKAVPLSDLQHWFKHIPYIISKYKLVCYGREDNTSTN</sequence>
<proteinExistence type="predicted"/>
<reference evidence="1" key="1">
    <citation type="submission" date="2013-12" db="EMBL/GenBank/DDBJ databases">
        <authorList>
            <person name="Omoto C.K."/>
            <person name="Sibley D."/>
            <person name="Venepally P."/>
            <person name="Hadjithomas M."/>
            <person name="Karamycheva S."/>
            <person name="Brunk B."/>
            <person name="Roos D."/>
            <person name="Caler E."/>
            <person name="Lorenzi H."/>
        </authorList>
    </citation>
    <scope>NUCLEOTIDE SEQUENCE</scope>
</reference>
<dbReference type="Gene3D" id="3.90.79.10">
    <property type="entry name" value="Nucleoside Triphosphate Pyrophosphohydrolase"/>
    <property type="match status" value="1"/>
</dbReference>
<dbReference type="OrthoDB" id="359645at2759"/>
<dbReference type="GO" id="GO:0016787">
    <property type="term" value="F:hydrolase activity"/>
    <property type="evidence" value="ECO:0007669"/>
    <property type="project" value="UniProtKB-KW"/>
</dbReference>
<gene>
    <name evidence="1" type="ORF">GNI_062350</name>
</gene>
<dbReference type="VEuPathDB" id="CryptoDB:GNI_062350"/>
<dbReference type="eggNOG" id="ENOG502T2AK">
    <property type="taxonomic scope" value="Eukaryota"/>
</dbReference>